<keyword evidence="13 16" id="KW-0472">Membrane</keyword>
<dbReference type="GO" id="GO:0019706">
    <property type="term" value="F:protein-cysteine S-palmitoyltransferase activity"/>
    <property type="evidence" value="ECO:0007669"/>
    <property type="project" value="UniProtKB-EC"/>
</dbReference>
<dbReference type="UniPathway" id="UPA00668"/>
<evidence type="ECO:0000259" key="18">
    <source>
        <dbReference type="Pfam" id="PF02915"/>
    </source>
</evidence>
<evidence type="ECO:0000256" key="7">
    <source>
        <dbReference type="ARBA" id="ARBA00022692"/>
    </source>
</evidence>
<dbReference type="NCBIfam" id="NF010172">
    <property type="entry name" value="PRK13654.1"/>
    <property type="match status" value="1"/>
</dbReference>
<dbReference type="Pfam" id="PF02915">
    <property type="entry name" value="Rubrerythrin"/>
    <property type="match status" value="1"/>
</dbReference>
<evidence type="ECO:0000256" key="10">
    <source>
        <dbReference type="ARBA" id="ARBA00022989"/>
    </source>
</evidence>
<comment type="cofactor">
    <cofactor evidence="1">
        <name>Fe cation</name>
        <dbReference type="ChEBI" id="CHEBI:24875"/>
    </cofactor>
</comment>
<keyword evidence="12" id="KW-0408">Iron</keyword>
<comment type="catalytic activity">
    <reaction evidence="16">
        <text>L-cysteinyl-[protein] + hexadecanoyl-CoA = S-hexadecanoyl-L-cysteinyl-[protein] + CoA</text>
        <dbReference type="Rhea" id="RHEA:36683"/>
        <dbReference type="Rhea" id="RHEA-COMP:10131"/>
        <dbReference type="Rhea" id="RHEA-COMP:11032"/>
        <dbReference type="ChEBI" id="CHEBI:29950"/>
        <dbReference type="ChEBI" id="CHEBI:57287"/>
        <dbReference type="ChEBI" id="CHEBI:57379"/>
        <dbReference type="ChEBI" id="CHEBI:74151"/>
        <dbReference type="EC" id="2.3.1.225"/>
    </reaction>
</comment>
<comment type="domain">
    <text evidence="16">The DHHC domain is required for palmitoyltransferase activity.</text>
</comment>
<evidence type="ECO:0000256" key="4">
    <source>
        <dbReference type="ARBA" id="ARBA00006550"/>
    </source>
</evidence>
<keyword evidence="14" id="KW-0149">Chlorophyll biosynthesis</keyword>
<comment type="subcellular location">
    <subcellularLocation>
        <location evidence="2">Membrane</location>
        <topology evidence="2">Multi-pass membrane protein</topology>
    </subcellularLocation>
</comment>
<dbReference type="GO" id="GO:0046872">
    <property type="term" value="F:metal ion binding"/>
    <property type="evidence" value="ECO:0007669"/>
    <property type="project" value="UniProtKB-KW"/>
</dbReference>
<dbReference type="Proteomes" id="UP000316621">
    <property type="component" value="Chromosome 11"/>
</dbReference>
<dbReference type="InterPro" id="IPR008434">
    <property type="entry name" value="AcsF"/>
</dbReference>
<evidence type="ECO:0000256" key="5">
    <source>
        <dbReference type="ARBA" id="ARBA00008574"/>
    </source>
</evidence>
<feature type="transmembrane region" description="Helical" evidence="16">
    <location>
        <begin position="143"/>
        <end position="164"/>
    </location>
</feature>
<feature type="transmembrane region" description="Helical" evidence="16">
    <location>
        <begin position="184"/>
        <end position="209"/>
    </location>
</feature>
<sequence length="760" mass="88103">MKKRMGGEEQKTCSSKDVAPQPKLRRLYQVWQGSNDLVFLFLTSGRDPGIVPRNLQPPESEDSFHMNTQSMEWVNGRSPQLRLPRTKDIRINGHSIKVKYCDTCLLYRPPRASHCSICNNCVQRFDHHCPWVGQCIGLRNYRFFFMFISSSTFLCMYVFVFSWINVLEQKRKDTLWRAMSKEVLSVVLIVYCFIAVWFVGGLTVFHFYLICTNQTTYENFRYRYDKKENPYNKGLPRNFRELFLSKIPPSLNNFREWVAEEDFIESVGGSSIPHLKAIMSSKEKGGDIEMGSKFTSDGQVPDILQSLDYTGIEDKLKGKNADGGIMFDPFFYPMSPNPKDIKQNFNAGNKAHAEATHSATMAAEMALIKPISNFTRTSPKFITSTRKSFSIVKMASQSTASTTKSGKPKKAIKETLLAPRFYTTDFDEMETLFNTEMNKNLNEAEFEALLQEFKTDYNQTHFVRNKEFKEAADKLQGPLRQIFVEFLERSCTAEFSGFLLYKELGRRLKKTNPVVAEIFSLMSRDEARHAGFLNKGLSDFNLALDLGFLTKARKYTFFKPKFIFYATYLSEKIGYWRYITIYRHLKTNPEYQVYPIFKYFENWCQDENRHGDFFSALMKAQPQFLNDWKAKLWSRFFCLSVYVTMYLNDCQRTAFYEGIGLNTKEFDMHVIIETNRTAARIFPAVLDVENPEFKRKLDRMVQINEKLLAIGETEESSLVKNLKRIPHVAALANELLAAYLMPPIDSGSVDLAEFEPQVVY</sequence>
<dbReference type="PANTHER" id="PTHR31053">
    <property type="entry name" value="MAGNESIUM-PROTOPORPHYRIN IX MONOMETHYL ESTER [OXIDATIVE] CYCLASE, CHLOROPLASTIC"/>
    <property type="match status" value="1"/>
</dbReference>
<dbReference type="AlphaFoldDB" id="A0A4Y7LCS6"/>
<name>A0A4Y7LCS6_PAPSO</name>
<evidence type="ECO:0000256" key="8">
    <source>
        <dbReference type="ARBA" id="ARBA00022723"/>
    </source>
</evidence>
<keyword evidence="7 16" id="KW-0812">Transmembrane</keyword>
<evidence type="ECO:0000256" key="9">
    <source>
        <dbReference type="ARBA" id="ARBA00022857"/>
    </source>
</evidence>
<accession>A0A4Y7LCS6</accession>
<evidence type="ECO:0000256" key="11">
    <source>
        <dbReference type="ARBA" id="ARBA00023002"/>
    </source>
</evidence>
<evidence type="ECO:0000256" key="12">
    <source>
        <dbReference type="ARBA" id="ARBA00023004"/>
    </source>
</evidence>
<dbReference type="InterPro" id="IPR003251">
    <property type="entry name" value="Rr_diiron-bd_dom"/>
</dbReference>
<feature type="domain" description="Rubrerythrin diiron-binding" evidence="18">
    <location>
        <begin position="485"/>
        <end position="618"/>
    </location>
</feature>
<evidence type="ECO:0000259" key="17">
    <source>
        <dbReference type="Pfam" id="PF01529"/>
    </source>
</evidence>
<dbReference type="GO" id="GO:0009535">
    <property type="term" value="C:chloroplast thylakoid membrane"/>
    <property type="evidence" value="ECO:0007669"/>
    <property type="project" value="TreeGrafter"/>
</dbReference>
<evidence type="ECO:0000256" key="14">
    <source>
        <dbReference type="ARBA" id="ARBA00023171"/>
    </source>
</evidence>
<dbReference type="NCBIfam" id="TIGR02029">
    <property type="entry name" value="AcsF"/>
    <property type="match status" value="1"/>
</dbReference>
<dbReference type="GO" id="GO:0015995">
    <property type="term" value="P:chlorophyll biosynthetic process"/>
    <property type="evidence" value="ECO:0007669"/>
    <property type="project" value="UniProtKB-UniPathway"/>
</dbReference>
<dbReference type="OMA" id="WMNIFQR"/>
<dbReference type="Pfam" id="PF01529">
    <property type="entry name" value="DHHC"/>
    <property type="match status" value="1"/>
</dbReference>
<keyword evidence="8" id="KW-0479">Metal-binding</keyword>
<dbReference type="SUPFAM" id="SSF47240">
    <property type="entry name" value="Ferritin-like"/>
    <property type="match status" value="1"/>
</dbReference>
<evidence type="ECO:0000313" key="20">
    <source>
        <dbReference type="Proteomes" id="UP000316621"/>
    </source>
</evidence>
<keyword evidence="11" id="KW-0560">Oxidoreductase</keyword>
<proteinExistence type="inferred from homology"/>
<comment type="pathway">
    <text evidence="3">Porphyrin-containing compound metabolism; chlorophyll biosynthesis.</text>
</comment>
<dbReference type="HAMAP" id="MF_01840">
    <property type="entry name" value="AcsF"/>
    <property type="match status" value="1"/>
</dbReference>
<dbReference type="STRING" id="3469.A0A4Y7LCS6"/>
<dbReference type="GO" id="GO:0015979">
    <property type="term" value="P:photosynthesis"/>
    <property type="evidence" value="ECO:0007669"/>
    <property type="project" value="UniProtKB-KW"/>
</dbReference>
<evidence type="ECO:0000256" key="1">
    <source>
        <dbReference type="ARBA" id="ARBA00001962"/>
    </source>
</evidence>
<keyword evidence="16" id="KW-0012">Acyltransferase</keyword>
<gene>
    <name evidence="19" type="ORF">C5167_046069</name>
</gene>
<keyword evidence="20" id="KW-1185">Reference proteome</keyword>
<keyword evidence="9" id="KW-0521">NADP</keyword>
<feature type="domain" description="Palmitoyltransferase DHHC" evidence="17">
    <location>
        <begin position="97"/>
        <end position="221"/>
    </location>
</feature>
<evidence type="ECO:0000313" key="19">
    <source>
        <dbReference type="EMBL" id="RZC83283.1"/>
    </source>
</evidence>
<dbReference type="GO" id="GO:0048529">
    <property type="term" value="F:magnesium-protoporphyrin IX monomethyl ester (oxidative) cyclase activity"/>
    <property type="evidence" value="ECO:0007669"/>
    <property type="project" value="UniProtKB-EC"/>
</dbReference>
<evidence type="ECO:0000256" key="13">
    <source>
        <dbReference type="ARBA" id="ARBA00023136"/>
    </source>
</evidence>
<evidence type="ECO:0000256" key="16">
    <source>
        <dbReference type="RuleBase" id="RU079119"/>
    </source>
</evidence>
<comment type="similarity">
    <text evidence="4">Belongs to the AcsF family.</text>
</comment>
<dbReference type="CDD" id="cd01047">
    <property type="entry name" value="ACSF"/>
    <property type="match status" value="1"/>
</dbReference>
<evidence type="ECO:0000256" key="15">
    <source>
        <dbReference type="ARBA" id="ARBA00049231"/>
    </source>
</evidence>
<dbReference type="PROSITE" id="PS50216">
    <property type="entry name" value="DHHC"/>
    <property type="match status" value="1"/>
</dbReference>
<keyword evidence="10 16" id="KW-1133">Transmembrane helix</keyword>
<keyword evidence="6" id="KW-0602">Photosynthesis</keyword>
<dbReference type="InterPro" id="IPR009078">
    <property type="entry name" value="Ferritin-like_SF"/>
</dbReference>
<comment type="similarity">
    <text evidence="5 16">Belongs to the DHHC palmitoyltransferase family.</text>
</comment>
<dbReference type="EC" id="2.3.1.225" evidence="16"/>
<dbReference type="Gramene" id="RZC83283">
    <property type="protein sequence ID" value="RZC83283"/>
    <property type="gene ID" value="C5167_046069"/>
</dbReference>
<organism evidence="19 20">
    <name type="scientific">Papaver somniferum</name>
    <name type="common">Opium poppy</name>
    <dbReference type="NCBI Taxonomy" id="3469"/>
    <lineage>
        <taxon>Eukaryota</taxon>
        <taxon>Viridiplantae</taxon>
        <taxon>Streptophyta</taxon>
        <taxon>Embryophyta</taxon>
        <taxon>Tracheophyta</taxon>
        <taxon>Spermatophyta</taxon>
        <taxon>Magnoliopsida</taxon>
        <taxon>Ranunculales</taxon>
        <taxon>Papaveraceae</taxon>
        <taxon>Papaveroideae</taxon>
        <taxon>Papaver</taxon>
    </lineage>
</organism>
<evidence type="ECO:0000256" key="6">
    <source>
        <dbReference type="ARBA" id="ARBA00022531"/>
    </source>
</evidence>
<comment type="catalytic activity">
    <reaction evidence="15">
        <text>Mg-protoporphyrin IX 13-monomethyl ester + 3 NADPH + 3 O2 + 2 H(+) = 3,8-divinyl protochlorophyllide a + 3 NADP(+) + 5 H2O</text>
        <dbReference type="Rhea" id="RHEA:33235"/>
        <dbReference type="ChEBI" id="CHEBI:15377"/>
        <dbReference type="ChEBI" id="CHEBI:15378"/>
        <dbReference type="ChEBI" id="CHEBI:15379"/>
        <dbReference type="ChEBI" id="CHEBI:57783"/>
        <dbReference type="ChEBI" id="CHEBI:58349"/>
        <dbReference type="ChEBI" id="CHEBI:58632"/>
        <dbReference type="ChEBI" id="CHEBI:60491"/>
        <dbReference type="EC" id="1.14.13.81"/>
    </reaction>
</comment>
<dbReference type="PANTHER" id="PTHR31053:SF2">
    <property type="entry name" value="MAGNESIUM-PROTOPORPHYRIN IX MONOMETHYL ESTER [OXIDATIVE] CYCLASE, CHLOROPLASTIC"/>
    <property type="match status" value="1"/>
</dbReference>
<protein>
    <recommendedName>
        <fullName evidence="16">S-acyltransferase</fullName>
        <ecNumber evidence="16">2.3.1.225</ecNumber>
    </recommendedName>
    <alternativeName>
        <fullName evidence="16">Palmitoyltransferase</fullName>
    </alternativeName>
</protein>
<dbReference type="InterPro" id="IPR001594">
    <property type="entry name" value="Palmitoyltrfase_DHHC"/>
</dbReference>
<dbReference type="EMBL" id="CM010725">
    <property type="protein sequence ID" value="RZC83283.1"/>
    <property type="molecule type" value="Genomic_DNA"/>
</dbReference>
<evidence type="ECO:0000256" key="2">
    <source>
        <dbReference type="ARBA" id="ARBA00004141"/>
    </source>
</evidence>
<evidence type="ECO:0000256" key="3">
    <source>
        <dbReference type="ARBA" id="ARBA00005173"/>
    </source>
</evidence>
<reference evidence="19 20" key="1">
    <citation type="journal article" date="2018" name="Science">
        <title>The opium poppy genome and morphinan production.</title>
        <authorList>
            <person name="Guo L."/>
            <person name="Winzer T."/>
            <person name="Yang X."/>
            <person name="Li Y."/>
            <person name="Ning Z."/>
            <person name="He Z."/>
            <person name="Teodor R."/>
            <person name="Lu Y."/>
            <person name="Bowser T.A."/>
            <person name="Graham I.A."/>
            <person name="Ye K."/>
        </authorList>
    </citation>
    <scope>NUCLEOTIDE SEQUENCE [LARGE SCALE GENOMIC DNA]</scope>
    <source>
        <strain evidence="20">cv. HN1</strain>
        <tissue evidence="19">Leaves</tissue>
    </source>
</reference>
<keyword evidence="16" id="KW-0808">Transferase</keyword>